<evidence type="ECO:0000313" key="1">
    <source>
        <dbReference type="EMBL" id="KAF5800195.1"/>
    </source>
</evidence>
<reference evidence="1" key="2">
    <citation type="submission" date="2020-06" db="EMBL/GenBank/DDBJ databases">
        <title>Helianthus annuus Genome sequencing and assembly Release 2.</title>
        <authorList>
            <person name="Gouzy J."/>
            <person name="Langlade N."/>
            <person name="Munos S."/>
        </authorList>
    </citation>
    <scope>NUCLEOTIDE SEQUENCE</scope>
    <source>
        <tissue evidence="1">Leaves</tissue>
    </source>
</reference>
<reference evidence="1" key="1">
    <citation type="journal article" date="2017" name="Nature">
        <title>The sunflower genome provides insights into oil metabolism, flowering and Asterid evolution.</title>
        <authorList>
            <person name="Badouin H."/>
            <person name="Gouzy J."/>
            <person name="Grassa C.J."/>
            <person name="Murat F."/>
            <person name="Staton S.E."/>
            <person name="Cottret L."/>
            <person name="Lelandais-Briere C."/>
            <person name="Owens G.L."/>
            <person name="Carrere S."/>
            <person name="Mayjonade B."/>
            <person name="Legrand L."/>
            <person name="Gill N."/>
            <person name="Kane N.C."/>
            <person name="Bowers J.E."/>
            <person name="Hubner S."/>
            <person name="Bellec A."/>
            <person name="Berard A."/>
            <person name="Berges H."/>
            <person name="Blanchet N."/>
            <person name="Boniface M.C."/>
            <person name="Brunel D."/>
            <person name="Catrice O."/>
            <person name="Chaidir N."/>
            <person name="Claudel C."/>
            <person name="Donnadieu C."/>
            <person name="Faraut T."/>
            <person name="Fievet G."/>
            <person name="Helmstetter N."/>
            <person name="King M."/>
            <person name="Knapp S.J."/>
            <person name="Lai Z."/>
            <person name="Le Paslier M.C."/>
            <person name="Lippi Y."/>
            <person name="Lorenzon L."/>
            <person name="Mandel J.R."/>
            <person name="Marage G."/>
            <person name="Marchand G."/>
            <person name="Marquand E."/>
            <person name="Bret-Mestries E."/>
            <person name="Morien E."/>
            <person name="Nambeesan S."/>
            <person name="Nguyen T."/>
            <person name="Pegot-Espagnet P."/>
            <person name="Pouilly N."/>
            <person name="Raftis F."/>
            <person name="Sallet E."/>
            <person name="Schiex T."/>
            <person name="Thomas J."/>
            <person name="Vandecasteele C."/>
            <person name="Vares D."/>
            <person name="Vear F."/>
            <person name="Vautrin S."/>
            <person name="Crespi M."/>
            <person name="Mangin B."/>
            <person name="Burke J.M."/>
            <person name="Salse J."/>
            <person name="Munos S."/>
            <person name="Vincourt P."/>
            <person name="Rieseberg L.H."/>
            <person name="Langlade N.B."/>
        </authorList>
    </citation>
    <scope>NUCLEOTIDE SEQUENCE</scope>
    <source>
        <tissue evidence="1">Leaves</tissue>
    </source>
</reference>
<dbReference type="Proteomes" id="UP000215914">
    <property type="component" value="Unassembled WGS sequence"/>
</dbReference>
<protein>
    <submittedName>
        <fullName evidence="1">Uncharacterized protein</fullName>
    </submittedName>
</protein>
<evidence type="ECO:0000313" key="2">
    <source>
        <dbReference type="Proteomes" id="UP000215914"/>
    </source>
</evidence>
<comment type="caution">
    <text evidence="1">The sequence shown here is derived from an EMBL/GenBank/DDBJ whole genome shotgun (WGS) entry which is preliminary data.</text>
</comment>
<dbReference type="Gramene" id="mRNA:HanXRQr2_Chr07g0313261">
    <property type="protein sequence ID" value="mRNA:HanXRQr2_Chr07g0313261"/>
    <property type="gene ID" value="HanXRQr2_Chr07g0313261"/>
</dbReference>
<name>A0A9K3NHQ4_HELAN</name>
<gene>
    <name evidence="1" type="ORF">HanXRQr2_Chr07g0313261</name>
</gene>
<dbReference type="EMBL" id="MNCJ02000322">
    <property type="protein sequence ID" value="KAF5800195.1"/>
    <property type="molecule type" value="Genomic_DNA"/>
</dbReference>
<keyword evidence="2" id="KW-1185">Reference proteome</keyword>
<accession>A0A9K3NHQ4</accession>
<sequence length="56" mass="6130">MSPANYTLDGGLPIARINNLLMECICLGVVPLSPCFGPFYCCHLYGLWNTRCFSGS</sequence>
<organism evidence="1 2">
    <name type="scientific">Helianthus annuus</name>
    <name type="common">Common sunflower</name>
    <dbReference type="NCBI Taxonomy" id="4232"/>
    <lineage>
        <taxon>Eukaryota</taxon>
        <taxon>Viridiplantae</taxon>
        <taxon>Streptophyta</taxon>
        <taxon>Embryophyta</taxon>
        <taxon>Tracheophyta</taxon>
        <taxon>Spermatophyta</taxon>
        <taxon>Magnoliopsida</taxon>
        <taxon>eudicotyledons</taxon>
        <taxon>Gunneridae</taxon>
        <taxon>Pentapetalae</taxon>
        <taxon>asterids</taxon>
        <taxon>campanulids</taxon>
        <taxon>Asterales</taxon>
        <taxon>Asteraceae</taxon>
        <taxon>Asteroideae</taxon>
        <taxon>Heliantheae alliance</taxon>
        <taxon>Heliantheae</taxon>
        <taxon>Helianthus</taxon>
    </lineage>
</organism>
<proteinExistence type="predicted"/>
<dbReference type="AlphaFoldDB" id="A0A9K3NHQ4"/>